<dbReference type="Proteomes" id="UP001165120">
    <property type="component" value="Unassembled WGS sequence"/>
</dbReference>
<dbReference type="GO" id="GO:0005886">
    <property type="term" value="C:plasma membrane"/>
    <property type="evidence" value="ECO:0007669"/>
    <property type="project" value="TreeGrafter"/>
</dbReference>
<dbReference type="PANTHER" id="PTHR10926">
    <property type="entry name" value="CELL CYCLE CONTROL PROTEIN 50"/>
    <property type="match status" value="1"/>
</dbReference>
<feature type="transmembrane region" description="Helical" evidence="8">
    <location>
        <begin position="58"/>
        <end position="79"/>
    </location>
</feature>
<evidence type="ECO:0000256" key="4">
    <source>
        <dbReference type="ARBA" id="ARBA00022989"/>
    </source>
</evidence>
<gene>
    <name evidence="9" type="ORF">Cboi02_000333100</name>
</gene>
<dbReference type="GO" id="GO:0045332">
    <property type="term" value="P:phospholipid translocation"/>
    <property type="evidence" value="ECO:0007669"/>
    <property type="project" value="UniProtKB-UniRule"/>
</dbReference>
<dbReference type="EMBL" id="BSXN01001134">
    <property type="protein sequence ID" value="GME71742.1"/>
    <property type="molecule type" value="Genomic_DNA"/>
</dbReference>
<reference evidence="9" key="1">
    <citation type="submission" date="2023-04" db="EMBL/GenBank/DDBJ databases">
        <title>Candida boidinii NBRC 10035.</title>
        <authorList>
            <person name="Ichikawa N."/>
            <person name="Sato H."/>
            <person name="Tonouchi N."/>
        </authorList>
    </citation>
    <scope>NUCLEOTIDE SEQUENCE</scope>
    <source>
        <strain evidence="9">NBRC 10035</strain>
    </source>
</reference>
<evidence type="ECO:0000256" key="8">
    <source>
        <dbReference type="SAM" id="Phobius"/>
    </source>
</evidence>
<dbReference type="GO" id="GO:0005794">
    <property type="term" value="C:Golgi apparatus"/>
    <property type="evidence" value="ECO:0007669"/>
    <property type="project" value="TreeGrafter"/>
</dbReference>
<keyword evidence="4 8" id="KW-1133">Transmembrane helix</keyword>
<evidence type="ECO:0000313" key="9">
    <source>
        <dbReference type="EMBL" id="GME71742.1"/>
    </source>
</evidence>
<evidence type="ECO:0000313" key="10">
    <source>
        <dbReference type="Proteomes" id="UP001165120"/>
    </source>
</evidence>
<dbReference type="PANTHER" id="PTHR10926:SF0">
    <property type="entry name" value="CDC50, ISOFORM A"/>
    <property type="match status" value="1"/>
</dbReference>
<keyword evidence="5 6" id="KW-0472">Membrane</keyword>
<comment type="subcellular location">
    <subcellularLocation>
        <location evidence="1">Membrane</location>
        <topology evidence="1">Multi-pass membrane protein</topology>
    </subcellularLocation>
</comment>
<evidence type="ECO:0000256" key="5">
    <source>
        <dbReference type="ARBA" id="ARBA00023136"/>
    </source>
</evidence>
<dbReference type="GO" id="GO:0005783">
    <property type="term" value="C:endoplasmic reticulum"/>
    <property type="evidence" value="ECO:0007669"/>
    <property type="project" value="TreeGrafter"/>
</dbReference>
<keyword evidence="3 8" id="KW-0812">Transmembrane</keyword>
<keyword evidence="10" id="KW-1185">Reference proteome</keyword>
<evidence type="ECO:0000256" key="7">
    <source>
        <dbReference type="SAM" id="MobiDB-lite"/>
    </source>
</evidence>
<accession>A0A9W6T021</accession>
<evidence type="ECO:0000256" key="3">
    <source>
        <dbReference type="ARBA" id="ARBA00022692"/>
    </source>
</evidence>
<proteinExistence type="inferred from homology"/>
<comment type="caution">
    <text evidence="9">The sequence shown here is derived from an EMBL/GenBank/DDBJ whole genome shotgun (WGS) entry which is preliminary data.</text>
</comment>
<evidence type="ECO:0000256" key="1">
    <source>
        <dbReference type="ARBA" id="ARBA00004141"/>
    </source>
</evidence>
<dbReference type="AlphaFoldDB" id="A0A9W6T021"/>
<name>A0A9W6T021_CANBO</name>
<dbReference type="Pfam" id="PF03381">
    <property type="entry name" value="CDC50"/>
    <property type="match status" value="1"/>
</dbReference>
<dbReference type="PIRSF" id="PIRSF015840">
    <property type="entry name" value="DUF284_TM_euk"/>
    <property type="match status" value="1"/>
</dbReference>
<evidence type="ECO:0000256" key="2">
    <source>
        <dbReference type="ARBA" id="ARBA00009457"/>
    </source>
</evidence>
<sequence>MNKITSALRNRFGRSDDEDEANPFRETESKVTASRKPPNTAFRQQRLKAWQPILVPKVVLPMLLIIAVITAPLGIGFLITEYKIQLLEIDYSKCEKLANNEFSDIPSKYVSHHFNNNSGFEKPQWRFTNESAENNGVTEYTAKCYLNYNIPNDITGPVYLYYKLTNFYQNHRKYVESYSWAQLRGQAVAYDDLTSDCSPMRYRDGKMVYPCGLVANSIFNDTIGSPVNRDDTEKTYEFSQKGIAWKSDLSLYKKTEYEASQIVPPENWMQKYPNGYTAENLPDLSKDELFMNWMKTAALPSFVKLYGINKNAVFEKGSYATEIELNYPVSIFGGTKSMVIGTSSVLGGRHLSLENK</sequence>
<feature type="region of interest" description="Disordered" evidence="7">
    <location>
        <begin position="1"/>
        <end position="38"/>
    </location>
</feature>
<comment type="similarity">
    <text evidence="2 6">Belongs to the CDC50/LEM3 family.</text>
</comment>
<protein>
    <submittedName>
        <fullName evidence="9">Unnamed protein product</fullName>
    </submittedName>
</protein>
<organism evidence="9 10">
    <name type="scientific">Candida boidinii</name>
    <name type="common">Yeast</name>
    <dbReference type="NCBI Taxonomy" id="5477"/>
    <lineage>
        <taxon>Eukaryota</taxon>
        <taxon>Fungi</taxon>
        <taxon>Dikarya</taxon>
        <taxon>Ascomycota</taxon>
        <taxon>Saccharomycotina</taxon>
        <taxon>Pichiomycetes</taxon>
        <taxon>Pichiales</taxon>
        <taxon>Pichiaceae</taxon>
        <taxon>Ogataea</taxon>
        <taxon>Ogataea/Candida clade</taxon>
    </lineage>
</organism>
<evidence type="ECO:0000256" key="6">
    <source>
        <dbReference type="PIRNR" id="PIRNR015840"/>
    </source>
</evidence>
<dbReference type="InterPro" id="IPR005045">
    <property type="entry name" value="CDC50/LEM3_fam"/>
</dbReference>